<evidence type="ECO:0000256" key="1">
    <source>
        <dbReference type="SAM" id="MobiDB-lite"/>
    </source>
</evidence>
<dbReference type="EMBL" id="CP043538">
    <property type="protein sequence ID" value="QGY05496.1"/>
    <property type="molecule type" value="Genomic_DNA"/>
</dbReference>
<dbReference type="SUPFAM" id="SSF46955">
    <property type="entry name" value="Putative DNA-binding domain"/>
    <property type="match status" value="1"/>
</dbReference>
<dbReference type="InterPro" id="IPR010906">
    <property type="entry name" value="Phage_lambda_Nu1_terminase-ssu"/>
</dbReference>
<name>A0A6B9FUS2_9HYPH</name>
<proteinExistence type="predicted"/>
<dbReference type="KEGG" id="mmes:MMSR116_29095"/>
<accession>A0A6B9FUS2</accession>
<dbReference type="OrthoDB" id="8410638at2"/>
<evidence type="ECO:0000313" key="3">
    <source>
        <dbReference type="Proteomes" id="UP000012488"/>
    </source>
</evidence>
<feature type="region of interest" description="Disordered" evidence="1">
    <location>
        <begin position="168"/>
        <end position="188"/>
    </location>
</feature>
<dbReference type="InterPro" id="IPR009061">
    <property type="entry name" value="DNA-bd_dom_put_sf"/>
</dbReference>
<dbReference type="Gene3D" id="1.10.10.10">
    <property type="entry name" value="Winged helix-like DNA-binding domain superfamily/Winged helix DNA-binding domain"/>
    <property type="match status" value="1"/>
</dbReference>
<evidence type="ECO:0000313" key="2">
    <source>
        <dbReference type="EMBL" id="QGY05496.1"/>
    </source>
</evidence>
<protein>
    <submittedName>
        <fullName evidence="2">Terminase small subunit</fullName>
    </submittedName>
</protein>
<reference evidence="2 3" key="1">
    <citation type="journal article" date="2012" name="Genet. Mol. Biol.">
        <title>Analysis of 16S rRNA and mxaF genes revealing insights into Methylobacterium niche-specific plant association.</title>
        <authorList>
            <person name="Dourado M.N."/>
            <person name="Andreote F.D."/>
            <person name="Dini-Andreote F."/>
            <person name="Conti R."/>
            <person name="Araujo J.M."/>
            <person name="Araujo W.L."/>
        </authorList>
    </citation>
    <scope>NUCLEOTIDE SEQUENCE [LARGE SCALE GENOMIC DNA]</scope>
    <source>
        <strain evidence="2 3">SR1.6/6</strain>
    </source>
</reference>
<gene>
    <name evidence="2" type="ORF">MMSR116_29095</name>
</gene>
<dbReference type="AlphaFoldDB" id="A0A6B9FUS2"/>
<reference evidence="2 3" key="2">
    <citation type="journal article" date="2013" name="Genome Announc.">
        <title>Draft Genome Sequence of Methylobacterium mesophilicum Strain SR1.6/6, Isolated from Citrus sinensis.</title>
        <authorList>
            <person name="Marinho Almeida D."/>
            <person name="Dini-Andreote F."/>
            <person name="Camargo Neves A.A."/>
            <person name="Juca Ramos R.T."/>
            <person name="Andreote F.D."/>
            <person name="Carneiro A.R."/>
            <person name="Oliveira de Souza Lima A."/>
            <person name="Caracciolo Gomes de Sa P.H."/>
            <person name="Ribeiro Barbosa M.S."/>
            <person name="Araujo W.L."/>
            <person name="Silva A."/>
        </authorList>
    </citation>
    <scope>NUCLEOTIDE SEQUENCE [LARGE SCALE GENOMIC DNA]</scope>
    <source>
        <strain evidence="2 3">SR1.6/6</strain>
    </source>
</reference>
<organism evidence="2 3">
    <name type="scientific">Methylobacterium mesophilicum SR1.6/6</name>
    <dbReference type="NCBI Taxonomy" id="908290"/>
    <lineage>
        <taxon>Bacteria</taxon>
        <taxon>Pseudomonadati</taxon>
        <taxon>Pseudomonadota</taxon>
        <taxon>Alphaproteobacteria</taxon>
        <taxon>Hyphomicrobiales</taxon>
        <taxon>Methylobacteriaceae</taxon>
        <taxon>Methylobacterium</taxon>
    </lineage>
</organism>
<feature type="compositionally biased region" description="Basic and acidic residues" evidence="1">
    <location>
        <begin position="177"/>
        <end position="188"/>
    </location>
</feature>
<dbReference type="RefSeq" id="WP_010684341.1">
    <property type="nucleotide sequence ID" value="NZ_CP043538.1"/>
</dbReference>
<dbReference type="InterPro" id="IPR036388">
    <property type="entry name" value="WH-like_DNA-bd_sf"/>
</dbReference>
<dbReference type="Pfam" id="PF07471">
    <property type="entry name" value="Phage_Nu1"/>
    <property type="match status" value="1"/>
</dbReference>
<dbReference type="Proteomes" id="UP000012488">
    <property type="component" value="Chromosome"/>
</dbReference>
<sequence>MSGAIDGRLLNRIELAKIFAVSTNTISTWVEKGCPYVERGSNGVEYQFDSAAVIDWKIQRAVENVAMSAGDDSSKSRREDADCRRAVANAVVAEIGADEALKSVVSRHDAIADLATFCQVLRTGLSNMAAKIAARATTMDSAPEIEALARKETNRAFAAARLELGRRWLPESDADDEPHGADQHPPEG</sequence>